<gene>
    <name evidence="1" type="ORF">DBRI00130_LOCUS12443</name>
</gene>
<organism evidence="1">
    <name type="scientific">Ditylum brightwellii</name>
    <dbReference type="NCBI Taxonomy" id="49249"/>
    <lineage>
        <taxon>Eukaryota</taxon>
        <taxon>Sar</taxon>
        <taxon>Stramenopiles</taxon>
        <taxon>Ochrophyta</taxon>
        <taxon>Bacillariophyta</taxon>
        <taxon>Mediophyceae</taxon>
        <taxon>Lithodesmiophycidae</taxon>
        <taxon>Lithodesmiales</taxon>
        <taxon>Lithodesmiaceae</taxon>
        <taxon>Ditylum</taxon>
    </lineage>
</organism>
<protein>
    <submittedName>
        <fullName evidence="1">Uncharacterized protein</fullName>
    </submittedName>
</protein>
<evidence type="ECO:0000313" key="1">
    <source>
        <dbReference type="EMBL" id="CAE4602477.1"/>
    </source>
</evidence>
<dbReference type="AlphaFoldDB" id="A0A7S4VC96"/>
<dbReference type="EMBL" id="HBNS01015498">
    <property type="protein sequence ID" value="CAE4602477.1"/>
    <property type="molecule type" value="Transcribed_RNA"/>
</dbReference>
<proteinExistence type="predicted"/>
<accession>A0A7S4VC96</accession>
<name>A0A7S4VC96_9STRA</name>
<reference evidence="1" key="1">
    <citation type="submission" date="2021-01" db="EMBL/GenBank/DDBJ databases">
        <authorList>
            <person name="Corre E."/>
            <person name="Pelletier E."/>
            <person name="Niang G."/>
            <person name="Scheremetjew M."/>
            <person name="Finn R."/>
            <person name="Kale V."/>
            <person name="Holt S."/>
            <person name="Cochrane G."/>
            <person name="Meng A."/>
            <person name="Brown T."/>
            <person name="Cohen L."/>
        </authorList>
    </citation>
    <scope>NUCLEOTIDE SEQUENCE</scope>
    <source>
        <strain evidence="1">GSO104</strain>
    </source>
</reference>
<sequence length="182" mass="20045">MSLWTLGQDHQFFRHPQRNPIAGILMKELAITPVQARKIIEHRHRIRNLCDNIKQCMTLIRKLQNLCKHKHKIFNGRMTKCQEILTPLQVVKLLHWIDEHSGTLESVCPGWGSERIRVRNKSAASTAAVAVDGTGGDGSAAAAADVCNSATAGVASTEGAMQTEMENDFATKEMSTQPGQTS</sequence>